<evidence type="ECO:0000313" key="2">
    <source>
        <dbReference type="EMBL" id="KAL3790844.1"/>
    </source>
</evidence>
<comment type="caution">
    <text evidence="2">The sequence shown here is derived from an EMBL/GenBank/DDBJ whole genome shotgun (WGS) entry which is preliminary data.</text>
</comment>
<keyword evidence="3" id="KW-1185">Reference proteome</keyword>
<feature type="compositionally biased region" description="Polar residues" evidence="1">
    <location>
        <begin position="26"/>
        <end position="42"/>
    </location>
</feature>
<feature type="compositionally biased region" description="Basic and acidic residues" evidence="1">
    <location>
        <begin position="144"/>
        <end position="153"/>
    </location>
</feature>
<gene>
    <name evidence="2" type="ORF">ACHAW5_000032</name>
</gene>
<feature type="region of interest" description="Disordered" evidence="1">
    <location>
        <begin position="25"/>
        <end position="173"/>
    </location>
</feature>
<sequence>MFRYVEFNESNTAFYKVSATKGDISSGYSHKSSAARPSSPQSTTTVTINHTTPPPSGGWHCTAEDTGNVRLSPPIMMTDHRGPLTSPPGDHSRRNSYGDTVCLSRPPRSPSSFSQPPATHKNDHRSTECQKSAPKVPRATECAAARRHERPEVRSSLSLRGLPRCPSTVVNNV</sequence>
<organism evidence="2 3">
    <name type="scientific">Stephanodiscus triporus</name>
    <dbReference type="NCBI Taxonomy" id="2934178"/>
    <lineage>
        <taxon>Eukaryota</taxon>
        <taxon>Sar</taxon>
        <taxon>Stramenopiles</taxon>
        <taxon>Ochrophyta</taxon>
        <taxon>Bacillariophyta</taxon>
        <taxon>Coscinodiscophyceae</taxon>
        <taxon>Thalassiosirophycidae</taxon>
        <taxon>Stephanodiscales</taxon>
        <taxon>Stephanodiscaceae</taxon>
        <taxon>Stephanodiscus</taxon>
    </lineage>
</organism>
<feature type="compositionally biased region" description="Low complexity" evidence="1">
    <location>
        <begin position="104"/>
        <end position="117"/>
    </location>
</feature>
<evidence type="ECO:0000256" key="1">
    <source>
        <dbReference type="SAM" id="MobiDB-lite"/>
    </source>
</evidence>
<name>A0ABD3PTB9_9STRA</name>
<dbReference type="Proteomes" id="UP001530315">
    <property type="component" value="Unassembled WGS sequence"/>
</dbReference>
<proteinExistence type="predicted"/>
<dbReference type="EMBL" id="JALLAZ020000618">
    <property type="protein sequence ID" value="KAL3790844.1"/>
    <property type="molecule type" value="Genomic_DNA"/>
</dbReference>
<protein>
    <submittedName>
        <fullName evidence="2">Uncharacterized protein</fullName>
    </submittedName>
</protein>
<reference evidence="2 3" key="1">
    <citation type="submission" date="2024-10" db="EMBL/GenBank/DDBJ databases">
        <title>Updated reference genomes for cyclostephanoid diatoms.</title>
        <authorList>
            <person name="Roberts W.R."/>
            <person name="Alverson A.J."/>
        </authorList>
    </citation>
    <scope>NUCLEOTIDE SEQUENCE [LARGE SCALE GENOMIC DNA]</scope>
    <source>
        <strain evidence="2 3">AJA276-08</strain>
    </source>
</reference>
<dbReference type="AlphaFoldDB" id="A0ABD3PTB9"/>
<evidence type="ECO:0000313" key="3">
    <source>
        <dbReference type="Proteomes" id="UP001530315"/>
    </source>
</evidence>
<accession>A0ABD3PTB9</accession>